<evidence type="ECO:0000313" key="2">
    <source>
        <dbReference type="Proteomes" id="UP000199150"/>
    </source>
</evidence>
<gene>
    <name evidence="1" type="ORF">SAMN02927928_1788</name>
</gene>
<name>A0A1G4RD13_9CAUL</name>
<reference evidence="2" key="1">
    <citation type="submission" date="2016-10" db="EMBL/GenBank/DDBJ databases">
        <authorList>
            <person name="Varghese N."/>
            <person name="Submissions S."/>
        </authorList>
    </citation>
    <scope>NUCLEOTIDE SEQUENCE [LARGE SCALE GENOMIC DNA]</scope>
    <source>
        <strain evidence="2">CGMCC 1.3431</strain>
    </source>
</reference>
<dbReference type="AlphaFoldDB" id="A0A1G4RD13"/>
<evidence type="ECO:0008006" key="3">
    <source>
        <dbReference type="Google" id="ProtNLM"/>
    </source>
</evidence>
<accession>A0A1G4RD13</accession>
<dbReference type="SUPFAM" id="SSF54909">
    <property type="entry name" value="Dimeric alpha+beta barrel"/>
    <property type="match status" value="1"/>
</dbReference>
<dbReference type="Gene3D" id="3.30.70.100">
    <property type="match status" value="1"/>
</dbReference>
<evidence type="ECO:0000313" key="1">
    <source>
        <dbReference type="EMBL" id="SCW54626.1"/>
    </source>
</evidence>
<dbReference type="RefSeq" id="WP_170828255.1">
    <property type="nucleotide sequence ID" value="NZ_CBCRYE010000004.1"/>
</dbReference>
<dbReference type="InterPro" id="IPR011008">
    <property type="entry name" value="Dimeric_a/b-barrel"/>
</dbReference>
<proteinExistence type="predicted"/>
<dbReference type="STRING" id="260084.SAMN02927928_1788"/>
<organism evidence="1 2">
    <name type="scientific">Asticcacaulis taihuensis</name>
    <dbReference type="NCBI Taxonomy" id="260084"/>
    <lineage>
        <taxon>Bacteria</taxon>
        <taxon>Pseudomonadati</taxon>
        <taxon>Pseudomonadota</taxon>
        <taxon>Alphaproteobacteria</taxon>
        <taxon>Caulobacterales</taxon>
        <taxon>Caulobacteraceae</taxon>
        <taxon>Asticcacaulis</taxon>
    </lineage>
</organism>
<sequence>MSEAVEITSFRLARGTCAEFIAANADVDAWLRRQPGFHSRRICERSDGLIVDMLIWASVADGEAAAGGVMMELADSPVHALIDQATVLWSVSPVRHTVA</sequence>
<dbReference type="EMBL" id="FMTS01000002">
    <property type="protein sequence ID" value="SCW54626.1"/>
    <property type="molecule type" value="Genomic_DNA"/>
</dbReference>
<dbReference type="Proteomes" id="UP000199150">
    <property type="component" value="Unassembled WGS sequence"/>
</dbReference>
<protein>
    <recommendedName>
        <fullName evidence="3">ABM domain-containing protein</fullName>
    </recommendedName>
</protein>
<keyword evidence="2" id="KW-1185">Reference proteome</keyword>